<evidence type="ECO:0000256" key="2">
    <source>
        <dbReference type="ARBA" id="ARBA00022448"/>
    </source>
</evidence>
<keyword evidence="3" id="KW-0547">Nucleotide-binding</keyword>
<dbReference type="Proteomes" id="UP000805841">
    <property type="component" value="Unassembled WGS sequence"/>
</dbReference>
<gene>
    <name evidence="6" type="ORF">HAQ05_02915</name>
</gene>
<reference evidence="6 7" key="1">
    <citation type="journal article" date="2020" name="Insects">
        <title>Bacteria Belonging to Pseudomonas typographi sp. nov. from the Bark Beetle Ips typographus Have Genomic Potential to Aid in the Host Ecology.</title>
        <authorList>
            <person name="Peral-Aranega E."/>
            <person name="Saati-Santamaria Z."/>
            <person name="Kolarik M."/>
            <person name="Rivas R."/>
            <person name="Garcia-Fraile P."/>
        </authorList>
    </citation>
    <scope>NUCLEOTIDE SEQUENCE [LARGE SCALE GENOMIC DNA]</scope>
    <source>
        <strain evidence="6 7">CA3A</strain>
    </source>
</reference>
<sequence length="558" mass="59982">MSDLLPSPLLAARNLRIGFDVAGAYREVLHGVDFTLQPGRCLALVGESGSGKSVIAKSLVGLLGDAARVSADQLEFQGHNLLALSQAHWRSVRGERVGFVLQDALVSLDPLRTVGEEVGDAFRLHRRAMPAAERRQQVLETLARVGIPDPEQRIDLRSPQLSGGLRQRALIASAIALEPALLIADEPTTALDASVQAQILALLLALKQRGTAILLISHDLAAVAKVADHIAVMHQGKIVEYAPSAQLRSAPVSPYTRQLLAAIPHPQRKGQRLSPGPALALPAHALAAIARPAAEALRGPRLEVRNVSKTFHRHPAQPRRAVDNVSFQVPAGATLGIVGESGSGKSTLANIVLGLLTPDAGQVDLDGHAWVARQQREAQRRPLRPRMGVVFQDPLSSFDPRWSVAQVLEDALLFGARKRGPTVTAQAHSLLDAVGLPRSALHSHPRYLSGGQRQRIAIARALAHSPSLVVCDEAVSALDVSIQAQILDLLLLIQRELHVSYLFISHDLDVVHHMSQQVVVMKDGAIVEHGEADQVLFHPSHDYTRQLLAASRANGVSP</sequence>
<dbReference type="GO" id="GO:0005524">
    <property type="term" value="F:ATP binding"/>
    <property type="evidence" value="ECO:0007669"/>
    <property type="project" value="UniProtKB-KW"/>
</dbReference>
<dbReference type="RefSeq" id="WP_190417187.1">
    <property type="nucleotide sequence ID" value="NZ_JAAOCA010000003.1"/>
</dbReference>
<protein>
    <submittedName>
        <fullName evidence="6">ABC transporter ATP-binding protein</fullName>
    </submittedName>
</protein>
<dbReference type="InterPro" id="IPR027417">
    <property type="entry name" value="P-loop_NTPase"/>
</dbReference>
<dbReference type="InterPro" id="IPR003593">
    <property type="entry name" value="AAA+_ATPase"/>
</dbReference>
<organism evidence="6 7">
    <name type="scientific">Pseudomonas typographi</name>
    <dbReference type="NCBI Taxonomy" id="2715964"/>
    <lineage>
        <taxon>Bacteria</taxon>
        <taxon>Pseudomonadati</taxon>
        <taxon>Pseudomonadota</taxon>
        <taxon>Gammaproteobacteria</taxon>
        <taxon>Pseudomonadales</taxon>
        <taxon>Pseudomonadaceae</taxon>
        <taxon>Pseudomonas</taxon>
    </lineage>
</organism>
<accession>A0ABR7YWW3</accession>
<dbReference type="EMBL" id="JAAOCA010000003">
    <property type="protein sequence ID" value="MBD1597665.1"/>
    <property type="molecule type" value="Genomic_DNA"/>
</dbReference>
<evidence type="ECO:0000256" key="4">
    <source>
        <dbReference type="ARBA" id="ARBA00022840"/>
    </source>
</evidence>
<keyword evidence="2" id="KW-0813">Transport</keyword>
<dbReference type="PANTHER" id="PTHR43776:SF7">
    <property type="entry name" value="D,D-DIPEPTIDE TRANSPORT ATP-BINDING PROTEIN DDPF-RELATED"/>
    <property type="match status" value="1"/>
</dbReference>
<proteinExistence type="inferred from homology"/>
<dbReference type="InterPro" id="IPR003439">
    <property type="entry name" value="ABC_transporter-like_ATP-bd"/>
</dbReference>
<evidence type="ECO:0000313" key="6">
    <source>
        <dbReference type="EMBL" id="MBD1597665.1"/>
    </source>
</evidence>
<dbReference type="InterPro" id="IPR017871">
    <property type="entry name" value="ABC_transporter-like_CS"/>
</dbReference>
<evidence type="ECO:0000313" key="7">
    <source>
        <dbReference type="Proteomes" id="UP000805841"/>
    </source>
</evidence>
<dbReference type="Pfam" id="PF00005">
    <property type="entry name" value="ABC_tran"/>
    <property type="match status" value="2"/>
</dbReference>
<feature type="domain" description="ABC transporter" evidence="5">
    <location>
        <begin position="12"/>
        <end position="260"/>
    </location>
</feature>
<dbReference type="PANTHER" id="PTHR43776">
    <property type="entry name" value="TRANSPORT ATP-BINDING PROTEIN"/>
    <property type="match status" value="1"/>
</dbReference>
<evidence type="ECO:0000256" key="1">
    <source>
        <dbReference type="ARBA" id="ARBA00005417"/>
    </source>
</evidence>
<feature type="domain" description="ABC transporter" evidence="5">
    <location>
        <begin position="302"/>
        <end position="548"/>
    </location>
</feature>
<evidence type="ECO:0000259" key="5">
    <source>
        <dbReference type="PROSITE" id="PS50893"/>
    </source>
</evidence>
<dbReference type="SUPFAM" id="SSF52540">
    <property type="entry name" value="P-loop containing nucleoside triphosphate hydrolases"/>
    <property type="match status" value="2"/>
</dbReference>
<dbReference type="Gene3D" id="3.40.50.300">
    <property type="entry name" value="P-loop containing nucleotide triphosphate hydrolases"/>
    <property type="match status" value="2"/>
</dbReference>
<comment type="caution">
    <text evidence="6">The sequence shown here is derived from an EMBL/GenBank/DDBJ whole genome shotgun (WGS) entry which is preliminary data.</text>
</comment>
<dbReference type="InterPro" id="IPR013563">
    <property type="entry name" value="Oligopep_ABC_C"/>
</dbReference>
<name>A0ABR7YWW3_9PSED</name>
<keyword evidence="4 6" id="KW-0067">ATP-binding</keyword>
<dbReference type="NCBIfam" id="NF008453">
    <property type="entry name" value="PRK11308.1"/>
    <property type="match status" value="2"/>
</dbReference>
<dbReference type="CDD" id="cd03257">
    <property type="entry name" value="ABC_NikE_OppD_transporters"/>
    <property type="match status" value="2"/>
</dbReference>
<dbReference type="PROSITE" id="PS00211">
    <property type="entry name" value="ABC_TRANSPORTER_1"/>
    <property type="match status" value="1"/>
</dbReference>
<dbReference type="PROSITE" id="PS50893">
    <property type="entry name" value="ABC_TRANSPORTER_2"/>
    <property type="match status" value="2"/>
</dbReference>
<evidence type="ECO:0000256" key="3">
    <source>
        <dbReference type="ARBA" id="ARBA00022741"/>
    </source>
</evidence>
<dbReference type="Pfam" id="PF08352">
    <property type="entry name" value="oligo_HPY"/>
    <property type="match status" value="1"/>
</dbReference>
<comment type="similarity">
    <text evidence="1">Belongs to the ABC transporter superfamily.</text>
</comment>
<dbReference type="SMART" id="SM00382">
    <property type="entry name" value="AAA"/>
    <property type="match status" value="2"/>
</dbReference>
<keyword evidence="7" id="KW-1185">Reference proteome</keyword>
<dbReference type="InterPro" id="IPR050319">
    <property type="entry name" value="ABC_transp_ATP-bind"/>
</dbReference>